<dbReference type="Pfam" id="PF01695">
    <property type="entry name" value="IstB_IS21"/>
    <property type="match status" value="1"/>
</dbReference>
<dbReference type="OrthoDB" id="9773429at2"/>
<dbReference type="InterPro" id="IPR003593">
    <property type="entry name" value="AAA+_ATPase"/>
</dbReference>
<dbReference type="SUPFAM" id="SSF52540">
    <property type="entry name" value="P-loop containing nucleoside triphosphate hydrolases"/>
    <property type="match status" value="1"/>
</dbReference>
<evidence type="ECO:0000259" key="2">
    <source>
        <dbReference type="SMART" id="SM00382"/>
    </source>
</evidence>
<comment type="caution">
    <text evidence="3">The sequence shown here is derived from an EMBL/GenBank/DDBJ whole genome shotgun (WGS) entry which is preliminary data.</text>
</comment>
<dbReference type="Gene3D" id="3.40.50.300">
    <property type="entry name" value="P-loop containing nucleotide triphosphate hydrolases"/>
    <property type="match status" value="1"/>
</dbReference>
<evidence type="ECO:0000313" key="3">
    <source>
        <dbReference type="EMBL" id="KAB0579163.1"/>
    </source>
</evidence>
<gene>
    <name evidence="3" type="ORF">F7Q92_15035</name>
</gene>
<name>A0A643F8Z7_IDEDE</name>
<protein>
    <submittedName>
        <fullName evidence="3">DNA replication protein DnaC</fullName>
    </submittedName>
</protein>
<dbReference type="GO" id="GO:0005524">
    <property type="term" value="F:ATP binding"/>
    <property type="evidence" value="ECO:0007669"/>
    <property type="project" value="InterPro"/>
</dbReference>
<dbReference type="GO" id="GO:0006260">
    <property type="term" value="P:DNA replication"/>
    <property type="evidence" value="ECO:0007669"/>
    <property type="project" value="TreeGrafter"/>
</dbReference>
<dbReference type="PANTHER" id="PTHR30050:SF4">
    <property type="entry name" value="ATP-BINDING PROTEIN RV3427C IN INSERTION SEQUENCE-RELATED"/>
    <property type="match status" value="1"/>
</dbReference>
<keyword evidence="4" id="KW-1185">Reference proteome</keyword>
<sequence>MLSRASDLLPASLGERHKAPDTGAKAPSLPVFRQVFGTCEQHGQYPLNSLDSEGRERWRPDVCPACAKQSAVRQLMRRAEISPRFEGCTFDGYAATAPDQVQALEVCRDYADSFAEALKVGRCLILRGNPGTGKNHLAVAITKQVLAQGHTALHATAYEIVCRIRETWGRRQPGDQTEQDVTRALGDVDLLVIDEVGRQYGTEGEQIHLFHVIDHRYRLMKPTIVISNKEPEEIRAYLGEAAYDRLREGGGQMVHFDWESHRGKGGAA</sequence>
<dbReference type="CDD" id="cd00009">
    <property type="entry name" value="AAA"/>
    <property type="match status" value="1"/>
</dbReference>
<feature type="region of interest" description="Disordered" evidence="1">
    <location>
        <begin position="1"/>
        <end position="26"/>
    </location>
</feature>
<dbReference type="InterPro" id="IPR027417">
    <property type="entry name" value="P-loop_NTPase"/>
</dbReference>
<dbReference type="EMBL" id="VZPB01000039">
    <property type="protein sequence ID" value="KAB0579163.1"/>
    <property type="molecule type" value="Genomic_DNA"/>
</dbReference>
<dbReference type="AlphaFoldDB" id="A0A643F8Z7"/>
<organism evidence="3 4">
    <name type="scientific">Ideonella dechloratans</name>
    <dbReference type="NCBI Taxonomy" id="36863"/>
    <lineage>
        <taxon>Bacteria</taxon>
        <taxon>Pseudomonadati</taxon>
        <taxon>Pseudomonadota</taxon>
        <taxon>Betaproteobacteria</taxon>
        <taxon>Burkholderiales</taxon>
        <taxon>Sphaerotilaceae</taxon>
        <taxon>Ideonella</taxon>
    </lineage>
</organism>
<evidence type="ECO:0000313" key="4">
    <source>
        <dbReference type="Proteomes" id="UP000430120"/>
    </source>
</evidence>
<proteinExistence type="predicted"/>
<dbReference type="Proteomes" id="UP000430120">
    <property type="component" value="Unassembled WGS sequence"/>
</dbReference>
<dbReference type="InterPro" id="IPR002611">
    <property type="entry name" value="IstB_ATP-bd"/>
</dbReference>
<dbReference type="PANTHER" id="PTHR30050">
    <property type="entry name" value="CHROMOSOMAL REPLICATION INITIATOR PROTEIN DNAA"/>
    <property type="match status" value="1"/>
</dbReference>
<dbReference type="SMART" id="SM00382">
    <property type="entry name" value="AAA"/>
    <property type="match status" value="1"/>
</dbReference>
<evidence type="ECO:0000256" key="1">
    <source>
        <dbReference type="SAM" id="MobiDB-lite"/>
    </source>
</evidence>
<accession>A0A643F8Z7</accession>
<reference evidence="3 4" key="1">
    <citation type="submission" date="2019-09" db="EMBL/GenBank/DDBJ databases">
        <title>Draft genome sequences of 48 bacterial type strains from the CCUG.</title>
        <authorList>
            <person name="Tunovic T."/>
            <person name="Pineiro-Iglesias B."/>
            <person name="Unosson C."/>
            <person name="Inganas E."/>
            <person name="Ohlen M."/>
            <person name="Cardew S."/>
            <person name="Jensie-Markopoulos S."/>
            <person name="Salva-Serra F."/>
            <person name="Jaen-Luchoro D."/>
            <person name="Karlsson R."/>
            <person name="Svensson-Stadler L."/>
            <person name="Chun J."/>
            <person name="Moore E."/>
        </authorList>
    </citation>
    <scope>NUCLEOTIDE SEQUENCE [LARGE SCALE GENOMIC DNA]</scope>
    <source>
        <strain evidence="3 4">CCUG 30977</strain>
    </source>
</reference>
<feature type="domain" description="AAA+ ATPase" evidence="2">
    <location>
        <begin position="120"/>
        <end position="248"/>
    </location>
</feature>